<dbReference type="EMBL" id="JADKBR010000001">
    <property type="protein sequence ID" value="MBK8889017.1"/>
    <property type="molecule type" value="Genomic_DNA"/>
</dbReference>
<reference evidence="4" key="1">
    <citation type="submission" date="2020-10" db="EMBL/GenBank/DDBJ databases">
        <title>Connecting structure to function with the recovery of over 1000 high-quality activated sludge metagenome-assembled genomes encoding full-length rRNA genes using long-read sequencing.</title>
        <authorList>
            <person name="Singleton C.M."/>
            <person name="Petriglieri F."/>
            <person name="Kristensen J.M."/>
            <person name="Kirkegaard R.H."/>
            <person name="Michaelsen T.Y."/>
            <person name="Andersen M.H."/>
            <person name="Karst S.M."/>
            <person name="Dueholm M.S."/>
            <person name="Nielsen P.H."/>
            <person name="Albertsen M."/>
        </authorList>
    </citation>
    <scope>NUCLEOTIDE SEQUENCE</scope>
    <source>
        <strain evidence="4">OdNE_18-Q3-R46-58_BAT3C.305</strain>
    </source>
</reference>
<comment type="caution">
    <text evidence="4">The sequence shown here is derived from an EMBL/GenBank/DDBJ whole genome shotgun (WGS) entry which is preliminary data.</text>
</comment>
<dbReference type="InterPro" id="IPR011006">
    <property type="entry name" value="CheY-like_superfamily"/>
</dbReference>
<name>A0A9D7LR83_9RHOO</name>
<dbReference type="Proteomes" id="UP000808146">
    <property type="component" value="Unassembled WGS sequence"/>
</dbReference>
<keyword evidence="1 2" id="KW-0597">Phosphoprotein</keyword>
<dbReference type="PROSITE" id="PS50110">
    <property type="entry name" value="RESPONSE_REGULATORY"/>
    <property type="match status" value="1"/>
</dbReference>
<accession>A0A9D7LR83</accession>
<sequence>MPATPQEPDTAQPLAVLVADDSAVARAKLRKLLEGAGFMVDVANDGEQALDLLSRKSYAVLITDLEMPLLDGFQVIAHVQGSLETEDLPIIAITGHEELSARVNDCQGLYGIFKKPWNDRELLKRVAAVAQLRGATNGG</sequence>
<dbReference type="InterPro" id="IPR001789">
    <property type="entry name" value="Sig_transdc_resp-reg_receiver"/>
</dbReference>
<proteinExistence type="predicted"/>
<dbReference type="Gene3D" id="3.40.50.2300">
    <property type="match status" value="1"/>
</dbReference>
<dbReference type="PANTHER" id="PTHR44591">
    <property type="entry name" value="STRESS RESPONSE REGULATOR PROTEIN 1"/>
    <property type="match status" value="1"/>
</dbReference>
<dbReference type="SUPFAM" id="SSF52172">
    <property type="entry name" value="CheY-like"/>
    <property type="match status" value="1"/>
</dbReference>
<gene>
    <name evidence="4" type="ORF">IPN75_00885</name>
</gene>
<protein>
    <submittedName>
        <fullName evidence="4">Response regulator</fullName>
    </submittedName>
</protein>
<evidence type="ECO:0000313" key="5">
    <source>
        <dbReference type="Proteomes" id="UP000808146"/>
    </source>
</evidence>
<evidence type="ECO:0000313" key="4">
    <source>
        <dbReference type="EMBL" id="MBK8889017.1"/>
    </source>
</evidence>
<organism evidence="4 5">
    <name type="scientific">Candidatus Dechloromonas phosphorivorans</name>
    <dbReference type="NCBI Taxonomy" id="2899244"/>
    <lineage>
        <taxon>Bacteria</taxon>
        <taxon>Pseudomonadati</taxon>
        <taxon>Pseudomonadota</taxon>
        <taxon>Betaproteobacteria</taxon>
        <taxon>Rhodocyclales</taxon>
        <taxon>Azonexaceae</taxon>
        <taxon>Dechloromonas</taxon>
    </lineage>
</organism>
<feature type="modified residue" description="4-aspartylphosphate" evidence="2">
    <location>
        <position position="64"/>
    </location>
</feature>
<dbReference type="Pfam" id="PF00072">
    <property type="entry name" value="Response_reg"/>
    <property type="match status" value="1"/>
</dbReference>
<evidence type="ECO:0000259" key="3">
    <source>
        <dbReference type="PROSITE" id="PS50110"/>
    </source>
</evidence>
<dbReference type="AlphaFoldDB" id="A0A9D7LR83"/>
<feature type="domain" description="Response regulatory" evidence="3">
    <location>
        <begin position="15"/>
        <end position="130"/>
    </location>
</feature>
<dbReference type="GO" id="GO:0000160">
    <property type="term" value="P:phosphorelay signal transduction system"/>
    <property type="evidence" value="ECO:0007669"/>
    <property type="project" value="InterPro"/>
</dbReference>
<dbReference type="SMART" id="SM00448">
    <property type="entry name" value="REC"/>
    <property type="match status" value="1"/>
</dbReference>
<dbReference type="CDD" id="cd17546">
    <property type="entry name" value="REC_hyHK_CKI1_RcsC-like"/>
    <property type="match status" value="1"/>
</dbReference>
<evidence type="ECO:0000256" key="1">
    <source>
        <dbReference type="ARBA" id="ARBA00022553"/>
    </source>
</evidence>
<dbReference type="PANTHER" id="PTHR44591:SF3">
    <property type="entry name" value="RESPONSE REGULATORY DOMAIN-CONTAINING PROTEIN"/>
    <property type="match status" value="1"/>
</dbReference>
<evidence type="ECO:0000256" key="2">
    <source>
        <dbReference type="PROSITE-ProRule" id="PRU00169"/>
    </source>
</evidence>
<dbReference type="InterPro" id="IPR050595">
    <property type="entry name" value="Bact_response_regulator"/>
</dbReference>